<dbReference type="InterPro" id="IPR036397">
    <property type="entry name" value="RNaseH_sf"/>
</dbReference>
<gene>
    <name evidence="2" type="ORF">SAMN05421882_10654</name>
</gene>
<dbReference type="AlphaFoldDB" id="A0A1H2Z519"/>
<dbReference type="Pfam" id="PF13358">
    <property type="entry name" value="DDE_3"/>
    <property type="match status" value="1"/>
</dbReference>
<reference evidence="2 3" key="1">
    <citation type="submission" date="2016-10" db="EMBL/GenBank/DDBJ databases">
        <authorList>
            <person name="de Groot N.N."/>
        </authorList>
    </citation>
    <scope>NUCLEOTIDE SEQUENCE [LARGE SCALE GENOMIC DNA]</scope>
    <source>
        <strain evidence="2 3">Nm110</strain>
    </source>
</reference>
<evidence type="ECO:0000259" key="1">
    <source>
        <dbReference type="Pfam" id="PF13358"/>
    </source>
</evidence>
<organism evidence="2 3">
    <name type="scientific">Nitrosomonas communis</name>
    <dbReference type="NCBI Taxonomy" id="44574"/>
    <lineage>
        <taxon>Bacteria</taxon>
        <taxon>Pseudomonadati</taxon>
        <taxon>Pseudomonadota</taxon>
        <taxon>Betaproteobacteria</taxon>
        <taxon>Nitrosomonadales</taxon>
        <taxon>Nitrosomonadaceae</taxon>
        <taxon>Nitrosomonas</taxon>
    </lineage>
</organism>
<name>A0A1H2Z519_9PROT</name>
<dbReference type="InterPro" id="IPR047655">
    <property type="entry name" value="Transpos_IS630-like"/>
</dbReference>
<dbReference type="NCBIfam" id="NF033545">
    <property type="entry name" value="transpos_IS630"/>
    <property type="match status" value="1"/>
</dbReference>
<proteinExistence type="predicted"/>
<dbReference type="SUPFAM" id="SSF53098">
    <property type="entry name" value="Ribonuclease H-like"/>
    <property type="match status" value="1"/>
</dbReference>
<sequence>MVPGKADAGKQRAFVQCYEALKANKALEDPIYFMDATHPHHNPVAGYGWIKRGQDHEIRSHTGRQRLNINGVINTVNLQAIVRYDDTINAQSTIQLFQRIEAHHRTAAYIHIICDNARYYRSQLIRDYLNDSKIKLVFLPPYAPNLNLIERYWKFFKKKILYGRFSKMLAKLFWRNFVFTASHHYEAELRTLLTDNFQIIGST</sequence>
<dbReference type="InterPro" id="IPR012337">
    <property type="entry name" value="RNaseH-like_sf"/>
</dbReference>
<feature type="domain" description="Tc1-like transposase DDE" evidence="1">
    <location>
        <begin position="30"/>
        <end position="167"/>
    </location>
</feature>
<dbReference type="GO" id="GO:0003676">
    <property type="term" value="F:nucleic acid binding"/>
    <property type="evidence" value="ECO:0007669"/>
    <property type="project" value="InterPro"/>
</dbReference>
<dbReference type="InterPro" id="IPR038717">
    <property type="entry name" value="Tc1-like_DDE_dom"/>
</dbReference>
<dbReference type="EMBL" id="FNNH01000065">
    <property type="protein sequence ID" value="SDX12098.1"/>
    <property type="molecule type" value="Genomic_DNA"/>
</dbReference>
<evidence type="ECO:0000313" key="2">
    <source>
        <dbReference type="EMBL" id="SDX12098.1"/>
    </source>
</evidence>
<dbReference type="Gene3D" id="3.30.420.10">
    <property type="entry name" value="Ribonuclease H-like superfamily/Ribonuclease H"/>
    <property type="match status" value="1"/>
</dbReference>
<evidence type="ECO:0000313" key="3">
    <source>
        <dbReference type="Proteomes" id="UP000183454"/>
    </source>
</evidence>
<dbReference type="Proteomes" id="UP000183454">
    <property type="component" value="Unassembled WGS sequence"/>
</dbReference>
<protein>
    <submittedName>
        <fullName evidence="2">Transposase</fullName>
    </submittedName>
</protein>
<accession>A0A1H2Z519</accession>